<gene>
    <name evidence="4" type="ORF">GS601_19510</name>
</gene>
<dbReference type="InterPro" id="IPR024186">
    <property type="entry name" value="Sig_transdc_resp-reg_PatA"/>
</dbReference>
<organism evidence="4 5">
    <name type="scientific">Myxacorys almedinensis A</name>
    <dbReference type="NCBI Taxonomy" id="2690445"/>
    <lineage>
        <taxon>Bacteria</taxon>
        <taxon>Bacillati</taxon>
        <taxon>Cyanobacteriota</taxon>
        <taxon>Cyanophyceae</taxon>
        <taxon>Leptolyngbyales</taxon>
        <taxon>Leptolyngbyaceae</taxon>
        <taxon>Myxacorys</taxon>
        <taxon>Myxacorys almedinensis</taxon>
    </lineage>
</organism>
<evidence type="ECO:0000256" key="1">
    <source>
        <dbReference type="ARBA" id="ARBA00022553"/>
    </source>
</evidence>
<dbReference type="PANTHER" id="PTHR44591:SF3">
    <property type="entry name" value="RESPONSE REGULATORY DOMAIN-CONTAINING PROTEIN"/>
    <property type="match status" value="1"/>
</dbReference>
<proteinExistence type="predicted"/>
<dbReference type="Gene3D" id="3.40.50.2300">
    <property type="match status" value="1"/>
</dbReference>
<comment type="caution">
    <text evidence="4">The sequence shown here is derived from an EMBL/GenBank/DDBJ whole genome shotgun (WGS) entry which is preliminary data.</text>
</comment>
<evidence type="ECO:0000259" key="3">
    <source>
        <dbReference type="PROSITE" id="PS50110"/>
    </source>
</evidence>
<dbReference type="GO" id="GO:0000160">
    <property type="term" value="P:phosphorelay signal transduction system"/>
    <property type="evidence" value="ECO:0007669"/>
    <property type="project" value="InterPro"/>
</dbReference>
<dbReference type="InterPro" id="IPR050595">
    <property type="entry name" value="Bact_response_regulator"/>
</dbReference>
<sequence length="417" mass="47079">MQGQLSEIDIRSILQLIELGQRTGELFVQAYPTSSSGFGGLMSSELRLPRSSPSWFVFFLNGQIVYAGETESDLLRLKDYLRRYKTETALDRTSASAIATFNTPEYGYLWSLLENHLLTPAQGRSILQNMVHETLFDLLSLHQGSFVFELGTPLTPQLTTLEIAPLVTRIIKQVQEWKQLQPHIQSPNQCPVIANAASLQEGLPKSSFQTLDRYADGQTSLRRIARYLNRDILTVARAIYPYVQRGWLHLTHHLSEESPPSRPPFRAWQTARVPRIVCIDDGATVRKAVEYILDRHGYEVSTIDDPLKALSRVFQLKPDLILCDITMPELDGYELCGMLHQSTAFRQIPIVMLTGKDGFIDRVKARMVGATDYLTKPFGESELLMLVENYVGQGQPNRSDPNRQTISALGELNLNIT</sequence>
<dbReference type="Pfam" id="PF14332">
    <property type="entry name" value="DUF4388"/>
    <property type="match status" value="1"/>
</dbReference>
<dbReference type="EMBL" id="WVIE01000030">
    <property type="protein sequence ID" value="NDJ19447.1"/>
    <property type="molecule type" value="Genomic_DNA"/>
</dbReference>
<dbReference type="InterPro" id="IPR011006">
    <property type="entry name" value="CheY-like_superfamily"/>
</dbReference>
<dbReference type="PANTHER" id="PTHR44591">
    <property type="entry name" value="STRESS RESPONSE REGULATOR PROTEIN 1"/>
    <property type="match status" value="1"/>
</dbReference>
<dbReference type="InterPro" id="IPR001789">
    <property type="entry name" value="Sig_transdc_resp-reg_receiver"/>
</dbReference>
<protein>
    <submittedName>
        <fullName evidence="4">DUF4388 domain-containing protein</fullName>
    </submittedName>
</protein>
<keyword evidence="5" id="KW-1185">Reference proteome</keyword>
<keyword evidence="1 2" id="KW-0597">Phosphoprotein</keyword>
<dbReference type="AlphaFoldDB" id="A0A8J7Z3S9"/>
<dbReference type="PROSITE" id="PS50110">
    <property type="entry name" value="RESPONSE_REGULATORY"/>
    <property type="match status" value="1"/>
</dbReference>
<dbReference type="PIRSF" id="PIRSF005897">
    <property type="entry name" value="RR_PatA"/>
    <property type="match status" value="1"/>
</dbReference>
<evidence type="ECO:0000313" key="5">
    <source>
        <dbReference type="Proteomes" id="UP000646053"/>
    </source>
</evidence>
<dbReference type="SMART" id="SM00448">
    <property type="entry name" value="REC"/>
    <property type="match status" value="1"/>
</dbReference>
<feature type="modified residue" description="4-aspartylphosphate" evidence="2">
    <location>
        <position position="324"/>
    </location>
</feature>
<reference evidence="4" key="1">
    <citation type="submission" date="2019-12" db="EMBL/GenBank/DDBJ databases">
        <title>High-Quality draft genome sequences of three cyanobacteria isolated from the limestone walls of the Old Cathedral of Coimbra.</title>
        <authorList>
            <person name="Tiago I."/>
            <person name="Soares F."/>
            <person name="Portugal A."/>
        </authorList>
    </citation>
    <scope>NUCLEOTIDE SEQUENCE</scope>
    <source>
        <strain evidence="4">A</strain>
    </source>
</reference>
<name>A0A8J7Z3S9_9CYAN</name>
<evidence type="ECO:0000313" key="4">
    <source>
        <dbReference type="EMBL" id="NDJ19447.1"/>
    </source>
</evidence>
<accession>A0A8J7Z3S9</accession>
<dbReference type="Proteomes" id="UP000646053">
    <property type="component" value="Unassembled WGS sequence"/>
</dbReference>
<feature type="domain" description="Response regulatory" evidence="3">
    <location>
        <begin position="275"/>
        <end position="391"/>
    </location>
</feature>
<evidence type="ECO:0000256" key="2">
    <source>
        <dbReference type="PROSITE-ProRule" id="PRU00169"/>
    </source>
</evidence>
<dbReference type="InterPro" id="IPR025497">
    <property type="entry name" value="PatA-like_N"/>
</dbReference>
<dbReference type="Pfam" id="PF00072">
    <property type="entry name" value="Response_reg"/>
    <property type="match status" value="1"/>
</dbReference>
<dbReference type="SUPFAM" id="SSF52172">
    <property type="entry name" value="CheY-like"/>
    <property type="match status" value="1"/>
</dbReference>